<evidence type="ECO:0000313" key="3">
    <source>
        <dbReference type="Proteomes" id="UP000178485"/>
    </source>
</evidence>
<sequence length="350" mass="40452">MRKLQVGDKVRFLNTVGGGQVKSFLNKQLVIVEEENGFDIPVLISECVVVETAGNEKLGQPAPEPSSKEPEPVARIEAAEPVTETIEGEKITTCLLFLPVDARNMTQTSFECYFVNDSNYFLFLNYMSRENNSWKSRYNGIVEPNTQIFIEEFDKSQLNDLEKVCVQFVSFKQNKTFRFKSPVSVELRIDTVKFYKLHCFTENDYFDENALVYYITRNDIPEREMVVSAADLQRAMQEKSLADEHPRVRKTEKREQQPVIEVDLHISELIDNTEGMSNTEMLEYQLSKFNEIMQENIKRKGQKIVFIHGKGDGVLKNALLGEVRKKYRNCYCQDASFREYGYGATMITIR</sequence>
<feature type="domain" description="Smr" evidence="1">
    <location>
        <begin position="290"/>
        <end position="350"/>
    </location>
</feature>
<dbReference type="STRING" id="1642646.ING2E5A_1829"/>
<dbReference type="InterPro" id="IPR036063">
    <property type="entry name" value="Smr_dom_sf"/>
</dbReference>
<dbReference type="PROSITE" id="PS50828">
    <property type="entry name" value="SMR"/>
    <property type="match status" value="1"/>
</dbReference>
<keyword evidence="3" id="KW-1185">Reference proteome</keyword>
<dbReference type="InterPro" id="IPR018598">
    <property type="entry name" value="DUF2027"/>
</dbReference>
<dbReference type="InterPro" id="IPR002625">
    <property type="entry name" value="Smr_dom"/>
</dbReference>
<protein>
    <recommendedName>
        <fullName evidence="1">Smr domain-containing protein</fullName>
    </recommendedName>
</protein>
<reference evidence="2 3" key="1">
    <citation type="submission" date="2016-08" db="EMBL/GenBank/DDBJ databases">
        <authorList>
            <person name="Seilhamer J.J."/>
        </authorList>
    </citation>
    <scope>NUCLEOTIDE SEQUENCE [LARGE SCALE GENOMIC DNA]</scope>
    <source>
        <strain evidence="2">ING2-E5A</strain>
    </source>
</reference>
<dbReference type="SUPFAM" id="SSF158949">
    <property type="entry name" value="Smr-associated domain-like"/>
    <property type="match status" value="1"/>
</dbReference>
<name>A0A1G4G7X6_9BACT</name>
<proteinExistence type="predicted"/>
<dbReference type="Pfam" id="PF09640">
    <property type="entry name" value="DUF2027"/>
    <property type="match status" value="1"/>
</dbReference>
<gene>
    <name evidence="2" type="ORF">ING2E5A_1829</name>
</gene>
<dbReference type="InterPro" id="IPR036781">
    <property type="entry name" value="Smr_assoc-like_sf"/>
</dbReference>
<organism evidence="2 3">
    <name type="scientific">Petrimonas mucosa</name>
    <dbReference type="NCBI Taxonomy" id="1642646"/>
    <lineage>
        <taxon>Bacteria</taxon>
        <taxon>Pseudomonadati</taxon>
        <taxon>Bacteroidota</taxon>
        <taxon>Bacteroidia</taxon>
        <taxon>Bacteroidales</taxon>
        <taxon>Dysgonomonadaceae</taxon>
        <taxon>Petrimonas</taxon>
    </lineage>
</organism>
<dbReference type="Pfam" id="PF01713">
    <property type="entry name" value="Smr"/>
    <property type="match status" value="1"/>
</dbReference>
<dbReference type="RefSeq" id="WP_071137089.1">
    <property type="nucleotide sequence ID" value="NZ_DUQN01000097.1"/>
</dbReference>
<dbReference type="EMBL" id="LT608328">
    <property type="protein sequence ID" value="SCM58486.1"/>
    <property type="molecule type" value="Genomic_DNA"/>
</dbReference>
<dbReference type="Gene3D" id="2.60.40.1600">
    <property type="entry name" value="Smr-associated-like"/>
    <property type="match status" value="1"/>
</dbReference>
<dbReference type="Gene3D" id="3.30.1370.110">
    <property type="match status" value="1"/>
</dbReference>
<evidence type="ECO:0000313" key="2">
    <source>
        <dbReference type="EMBL" id="SCM58486.1"/>
    </source>
</evidence>
<dbReference type="Proteomes" id="UP000178485">
    <property type="component" value="Chromosome i"/>
</dbReference>
<accession>A0A1G4G7X6</accession>
<evidence type="ECO:0000259" key="1">
    <source>
        <dbReference type="PROSITE" id="PS50828"/>
    </source>
</evidence>
<dbReference type="AlphaFoldDB" id="A0A1G4G7X6"/>
<dbReference type="KEGG" id="pmuc:ING2E5A_1829"/>